<reference evidence="4" key="2">
    <citation type="submission" date="2020-11" db="EMBL/GenBank/DDBJ databases">
        <authorList>
            <person name="McCartney M.A."/>
            <person name="Auch B."/>
            <person name="Kono T."/>
            <person name="Mallez S."/>
            <person name="Becker A."/>
            <person name="Gohl D.M."/>
            <person name="Silverstein K.A.T."/>
            <person name="Koren S."/>
            <person name="Bechman K.B."/>
            <person name="Herman A."/>
            <person name="Abrahante J.E."/>
            <person name="Garbe J."/>
        </authorList>
    </citation>
    <scope>NUCLEOTIDE SEQUENCE</scope>
    <source>
        <strain evidence="4">Duluth1</strain>
        <tissue evidence="4">Whole animal</tissue>
    </source>
</reference>
<keyword evidence="5" id="KW-1185">Reference proteome</keyword>
<organism evidence="4 5">
    <name type="scientific">Dreissena polymorpha</name>
    <name type="common">Zebra mussel</name>
    <name type="synonym">Mytilus polymorpha</name>
    <dbReference type="NCBI Taxonomy" id="45954"/>
    <lineage>
        <taxon>Eukaryota</taxon>
        <taxon>Metazoa</taxon>
        <taxon>Spiralia</taxon>
        <taxon>Lophotrochozoa</taxon>
        <taxon>Mollusca</taxon>
        <taxon>Bivalvia</taxon>
        <taxon>Autobranchia</taxon>
        <taxon>Heteroconchia</taxon>
        <taxon>Euheterodonta</taxon>
        <taxon>Imparidentia</taxon>
        <taxon>Neoheterodontei</taxon>
        <taxon>Myida</taxon>
        <taxon>Dreissenoidea</taxon>
        <taxon>Dreissenidae</taxon>
        <taxon>Dreissena</taxon>
    </lineage>
</organism>
<dbReference type="Proteomes" id="UP000828390">
    <property type="component" value="Unassembled WGS sequence"/>
</dbReference>
<accession>A0A9D4K781</accession>
<dbReference type="Pfam" id="PF09325">
    <property type="entry name" value="Vps5"/>
    <property type="match status" value="1"/>
</dbReference>
<dbReference type="PANTHER" id="PTHR45850">
    <property type="entry name" value="SORTING NEXIN FAMILY MEMBER"/>
    <property type="match status" value="1"/>
</dbReference>
<protein>
    <recommendedName>
        <fullName evidence="3">PX domain-containing protein</fullName>
    </recommendedName>
</protein>
<feature type="domain" description="PX" evidence="3">
    <location>
        <begin position="1"/>
        <end position="164"/>
    </location>
</feature>
<proteinExistence type="inferred from homology"/>
<evidence type="ECO:0000313" key="4">
    <source>
        <dbReference type="EMBL" id="KAH3834382.1"/>
    </source>
</evidence>
<dbReference type="Gene3D" id="1.20.1270.60">
    <property type="entry name" value="Arfaptin homology (AH) domain/BAR domain"/>
    <property type="match status" value="1"/>
</dbReference>
<dbReference type="Gene3D" id="3.30.1520.10">
    <property type="entry name" value="Phox-like domain"/>
    <property type="match status" value="1"/>
</dbReference>
<dbReference type="EMBL" id="JAIWYP010000004">
    <property type="protein sequence ID" value="KAH3834382.1"/>
    <property type="molecule type" value="Genomic_DNA"/>
</dbReference>
<dbReference type="InterPro" id="IPR027267">
    <property type="entry name" value="AH/BAR_dom_sf"/>
</dbReference>
<dbReference type="Pfam" id="PF00787">
    <property type="entry name" value="PX"/>
    <property type="match status" value="1"/>
</dbReference>
<feature type="region of interest" description="Disordered" evidence="2">
    <location>
        <begin position="1"/>
        <end position="28"/>
    </location>
</feature>
<dbReference type="PROSITE" id="PS50195">
    <property type="entry name" value="PX"/>
    <property type="match status" value="1"/>
</dbReference>
<dbReference type="PANTHER" id="PTHR45850:SF2">
    <property type="entry name" value="SORTING NEXIN-5-LIKE"/>
    <property type="match status" value="1"/>
</dbReference>
<comment type="similarity">
    <text evidence="1">Belongs to the sorting nexin family.</text>
</comment>
<dbReference type="InterPro" id="IPR036871">
    <property type="entry name" value="PX_dom_sf"/>
</dbReference>
<dbReference type="InterPro" id="IPR015404">
    <property type="entry name" value="Vps5_C"/>
</dbReference>
<comment type="caution">
    <text evidence="4">The sequence shown here is derived from an EMBL/GenBank/DDBJ whole genome shotgun (WGS) entry which is preliminary data.</text>
</comment>
<evidence type="ECO:0000313" key="5">
    <source>
        <dbReference type="Proteomes" id="UP000828390"/>
    </source>
</evidence>
<sequence length="405" mass="46695">MEDATSSPDKPDDDVDLSSPDSSPTRLPFVPFNPPFRVTVPEAIKNGEVLQFTIKVYKWDEDQEVSEVTRDYGDVEWLHHNIITQNNIDGIIVPPLPNRPEVDAKSAESKSKKQLGSDSRIVIPDEFSRDCRQIEKYLRMLLAHESFGKDKNLETFLCEKEAAIKAQVKHGFFSRMSSAVETARKEHHRDIDEFFSKKREWSINYSKAIKDTCSDFNKMVNAQHRLAGSYASFSLALQQGGVNRDLTTETINKYLTRLSDATDNTKHGLEVLCKNDERTLGFQLDLYVRYIDSVKDMLFRRTCLLVEYEDANRALDKAKPAKRKQAEEQKESAEAKYEMCCDNARREKYEMCCDNARKEFKTYLQTRMLAYQDGMVSYVESQIKTARDTYTLLAKTMTQLKQAED</sequence>
<dbReference type="SUPFAM" id="SSF64268">
    <property type="entry name" value="PX domain"/>
    <property type="match status" value="1"/>
</dbReference>
<dbReference type="GO" id="GO:0035091">
    <property type="term" value="F:phosphatidylinositol binding"/>
    <property type="evidence" value="ECO:0007669"/>
    <property type="project" value="InterPro"/>
</dbReference>
<evidence type="ECO:0000256" key="2">
    <source>
        <dbReference type="SAM" id="MobiDB-lite"/>
    </source>
</evidence>
<name>A0A9D4K781_DREPO</name>
<dbReference type="AlphaFoldDB" id="A0A9D4K781"/>
<reference evidence="4" key="1">
    <citation type="journal article" date="2019" name="bioRxiv">
        <title>The Genome of the Zebra Mussel, Dreissena polymorpha: A Resource for Invasive Species Research.</title>
        <authorList>
            <person name="McCartney M.A."/>
            <person name="Auch B."/>
            <person name="Kono T."/>
            <person name="Mallez S."/>
            <person name="Zhang Y."/>
            <person name="Obille A."/>
            <person name="Becker A."/>
            <person name="Abrahante J.E."/>
            <person name="Garbe J."/>
            <person name="Badalamenti J.P."/>
            <person name="Herman A."/>
            <person name="Mangelson H."/>
            <person name="Liachko I."/>
            <person name="Sullivan S."/>
            <person name="Sone E.D."/>
            <person name="Koren S."/>
            <person name="Silverstein K.A.T."/>
            <person name="Beckman K.B."/>
            <person name="Gohl D.M."/>
        </authorList>
    </citation>
    <scope>NUCLEOTIDE SEQUENCE</scope>
    <source>
        <strain evidence="4">Duluth1</strain>
        <tissue evidence="4">Whole animal</tissue>
    </source>
</reference>
<evidence type="ECO:0000259" key="3">
    <source>
        <dbReference type="PROSITE" id="PS50195"/>
    </source>
</evidence>
<dbReference type="InterPro" id="IPR001683">
    <property type="entry name" value="PX_dom"/>
</dbReference>
<evidence type="ECO:0000256" key="1">
    <source>
        <dbReference type="ARBA" id="ARBA00010883"/>
    </source>
</evidence>
<dbReference type="SUPFAM" id="SSF103657">
    <property type="entry name" value="BAR/IMD domain-like"/>
    <property type="match status" value="1"/>
</dbReference>
<gene>
    <name evidence="4" type="ORF">DPMN_107705</name>
</gene>